<dbReference type="SFLD" id="SFLDS00003">
    <property type="entry name" value="Haloacid_Dehalogenase"/>
    <property type="match status" value="1"/>
</dbReference>
<keyword evidence="4 6" id="KW-1133">Transmembrane helix</keyword>
<comment type="caution">
    <text evidence="7">The sequence shown here is derived from an EMBL/GenBank/DDBJ whole genome shotgun (WGS) entry which is preliminary data.</text>
</comment>
<dbReference type="Proteomes" id="UP001595945">
    <property type="component" value="Unassembled WGS sequence"/>
</dbReference>
<dbReference type="SFLD" id="SFLDG00002">
    <property type="entry name" value="C1.7:_P-type_atpase_like"/>
    <property type="match status" value="1"/>
</dbReference>
<reference evidence="7 8" key="1">
    <citation type="journal article" date="2019" name="Int. J. Syst. Evol. Microbiol.">
        <title>The Global Catalogue of Microorganisms (GCM) 10K type strain sequencing project: providing services to taxonomists for standard genome sequencing and annotation.</title>
        <authorList>
            <consortium name="The Broad Institute Genomics Platform"/>
            <consortium name="The Broad Institute Genome Sequencing Center for Infectious Disease"/>
            <person name="Wu L."/>
            <person name="Ma J."/>
        </authorList>
    </citation>
    <scope>NUCLEOTIDE SEQUENCE [LARGE SCALE GENOMIC DNA]</scope>
    <source>
        <strain evidence="7 8">XZYJ18</strain>
    </source>
</reference>
<dbReference type="SFLD" id="SFLDF00027">
    <property type="entry name" value="p-type_atpase"/>
    <property type="match status" value="1"/>
</dbReference>
<dbReference type="GO" id="GO:0016020">
    <property type="term" value="C:membrane"/>
    <property type="evidence" value="ECO:0007669"/>
    <property type="project" value="UniProtKB-SubCell"/>
</dbReference>
<comment type="subcellular location">
    <subcellularLocation>
        <location evidence="1">Membrane</location>
    </subcellularLocation>
</comment>
<accession>A0ABD5Q7W1</accession>
<evidence type="ECO:0000256" key="5">
    <source>
        <dbReference type="ARBA" id="ARBA00023136"/>
    </source>
</evidence>
<dbReference type="PRINTS" id="PR00119">
    <property type="entry name" value="CATATPASE"/>
</dbReference>
<dbReference type="InterPro" id="IPR036412">
    <property type="entry name" value="HAD-like_sf"/>
</dbReference>
<evidence type="ECO:0000256" key="3">
    <source>
        <dbReference type="ARBA" id="ARBA00022967"/>
    </source>
</evidence>
<evidence type="ECO:0000256" key="6">
    <source>
        <dbReference type="SAM" id="Phobius"/>
    </source>
</evidence>
<evidence type="ECO:0000313" key="7">
    <source>
        <dbReference type="EMBL" id="MFC4826705.1"/>
    </source>
</evidence>
<dbReference type="InterPro" id="IPR018303">
    <property type="entry name" value="ATPase_P-typ_P_site"/>
</dbReference>
<evidence type="ECO:0000313" key="8">
    <source>
        <dbReference type="Proteomes" id="UP001595945"/>
    </source>
</evidence>
<dbReference type="InterPro" id="IPR001757">
    <property type="entry name" value="P_typ_ATPase"/>
</dbReference>
<keyword evidence="3" id="KW-1278">Translocase</keyword>
<dbReference type="InterPro" id="IPR023214">
    <property type="entry name" value="HAD_sf"/>
</dbReference>
<dbReference type="AlphaFoldDB" id="A0ABD5Q7W1"/>
<evidence type="ECO:0000256" key="4">
    <source>
        <dbReference type="ARBA" id="ARBA00022989"/>
    </source>
</evidence>
<gene>
    <name evidence="7" type="ORF">ACFO9K_20820</name>
</gene>
<feature type="transmembrane region" description="Helical" evidence="6">
    <location>
        <begin position="338"/>
        <end position="371"/>
    </location>
</feature>
<dbReference type="GeneID" id="73047837"/>
<dbReference type="Gene3D" id="3.40.50.1000">
    <property type="entry name" value="HAD superfamily/HAD-like"/>
    <property type="match status" value="1"/>
</dbReference>
<dbReference type="RefSeq" id="WP_379793628.1">
    <property type="nucleotide sequence ID" value="NZ_CP100403.1"/>
</dbReference>
<sequence length="380" mass="40237">MRARNPAAALLGVLGVLLVASPWALGLATPLSVATTIEEAMRRGIVIFDETIFERLREIDVVVFDKTGTLTTGQMSVIDADAPADLLAAAAALERRASHPAAEAIAAEFAPVDGVDDSTLPDGGLADESNQEHGGHIQDFSSHSMGVEGVVADTKVLVGHPDLFERRGWTVRNDLLTQVTDARSFGRLPVLVGRDGRAEGLVIVGDEPRERWDDTVTQLSEQGIDIVVLTGDDEDAAEFFSQHPHVDHVFADVPPAGKTATVRRLQADHYVTMVGDGTNDAPALAQADLGISLGSGTAIASDAADLAIVDDDLESVETAFDLARAARRRVRQNTVLALLYNAISIPLAAIGLFNPLLAMAAVVTSSGLLAMNSFRELLDK</sequence>
<dbReference type="PANTHER" id="PTHR43520:SF8">
    <property type="entry name" value="P-TYPE CU(+) TRANSPORTER"/>
    <property type="match status" value="1"/>
</dbReference>
<dbReference type="InterPro" id="IPR044492">
    <property type="entry name" value="P_typ_ATPase_HD_dom"/>
</dbReference>
<evidence type="ECO:0000256" key="1">
    <source>
        <dbReference type="ARBA" id="ARBA00004370"/>
    </source>
</evidence>
<dbReference type="SUPFAM" id="SSF56784">
    <property type="entry name" value="HAD-like"/>
    <property type="match status" value="1"/>
</dbReference>
<dbReference type="GO" id="GO:0046872">
    <property type="term" value="F:metal ion binding"/>
    <property type="evidence" value="ECO:0007669"/>
    <property type="project" value="UniProtKB-KW"/>
</dbReference>
<dbReference type="Gene3D" id="3.40.1110.10">
    <property type="entry name" value="Calcium-transporting ATPase, cytoplasmic domain N"/>
    <property type="match status" value="1"/>
</dbReference>
<dbReference type="PROSITE" id="PS00154">
    <property type="entry name" value="ATPASE_E1_E2"/>
    <property type="match status" value="1"/>
</dbReference>
<evidence type="ECO:0000256" key="2">
    <source>
        <dbReference type="ARBA" id="ARBA00022692"/>
    </source>
</evidence>
<name>A0ABD5Q7W1_9EURY</name>
<keyword evidence="2 6" id="KW-0812">Transmembrane</keyword>
<keyword evidence="5 6" id="KW-0472">Membrane</keyword>
<keyword evidence="8" id="KW-1185">Reference proteome</keyword>
<protein>
    <submittedName>
        <fullName evidence="7">Heavy metal translocating P-type ATPase</fullName>
    </submittedName>
</protein>
<dbReference type="PANTHER" id="PTHR43520">
    <property type="entry name" value="ATP7, ISOFORM B"/>
    <property type="match status" value="1"/>
</dbReference>
<dbReference type="EMBL" id="JBHSHT010000003">
    <property type="protein sequence ID" value="MFC4826705.1"/>
    <property type="molecule type" value="Genomic_DNA"/>
</dbReference>
<organism evidence="7 8">
    <name type="scientific">Halorussus aquaticus</name>
    <dbReference type="NCBI Taxonomy" id="2953748"/>
    <lineage>
        <taxon>Archaea</taxon>
        <taxon>Methanobacteriati</taxon>
        <taxon>Methanobacteriota</taxon>
        <taxon>Stenosarchaea group</taxon>
        <taxon>Halobacteria</taxon>
        <taxon>Halobacteriales</taxon>
        <taxon>Haladaptataceae</taxon>
        <taxon>Halorussus</taxon>
    </lineage>
</organism>
<dbReference type="Pfam" id="PF00702">
    <property type="entry name" value="Hydrolase"/>
    <property type="match status" value="1"/>
</dbReference>
<dbReference type="InterPro" id="IPR023299">
    <property type="entry name" value="ATPase_P-typ_cyto_dom_N"/>
</dbReference>
<dbReference type="PRINTS" id="PR00120">
    <property type="entry name" value="HATPASE"/>
</dbReference>
<dbReference type="NCBIfam" id="TIGR01494">
    <property type="entry name" value="ATPase_P-type"/>
    <property type="match status" value="1"/>
</dbReference>
<proteinExistence type="predicted"/>